<evidence type="ECO:0000256" key="3">
    <source>
        <dbReference type="ARBA" id="ARBA00022630"/>
    </source>
</evidence>
<keyword evidence="4 5" id="KW-0274">FAD</keyword>
<evidence type="ECO:0000256" key="1">
    <source>
        <dbReference type="ARBA" id="ARBA00001974"/>
    </source>
</evidence>
<name>A0A0M7ALM4_9HYPH</name>
<dbReference type="InterPro" id="IPR009100">
    <property type="entry name" value="AcylCoA_DH/oxidase_NM_dom_sf"/>
</dbReference>
<dbReference type="SUPFAM" id="SSF56645">
    <property type="entry name" value="Acyl-CoA dehydrogenase NM domain-like"/>
    <property type="match status" value="1"/>
</dbReference>
<protein>
    <submittedName>
        <fullName evidence="9">Putative acyl-CoA dehydrogenase AidB</fullName>
        <ecNumber evidence="9">1.3.99.-</ecNumber>
    </submittedName>
</protein>
<dbReference type="Pfam" id="PF18158">
    <property type="entry name" value="AidB_N"/>
    <property type="match status" value="1"/>
</dbReference>
<dbReference type="InterPro" id="IPR036250">
    <property type="entry name" value="AcylCo_DH-like_C"/>
</dbReference>
<sequence length="596" mass="65303">MNIHTGQHIPLPQGELAELVAPDCHGQNFFEIDRSLQDLLTLYLPEDLRVHLWPKLQEFGALVGGEIDTLSRTADRHVPVLHHRDPRGRFEEWIEFHPAYKRMEQITFCDFAMAGMTGKPGVFGWPEPMPHTVKFLFQYLLGQSEFGQLCPISMTETTAAMIKKFGGEALIERFYDRLISQDPETRMSGGQFMTERHGGSDVSQLAVEARFDDGEWRLYGEKWFCSAADADVVLVLARPRGAPAGNKGLAVFALPRRLEDGSRNAYRVVRLKDKLGTLSMASGEVVFEGAVAYPLGDVGAKENPGLKMMMNQVSLSRLSHGARAASMMRRCLNEAMTVARSRKAFGETIIGKPLLRRQLMKLLVPTEQALSMTLYLGTVLTAAANGDTHAERVARILTPAHKYRTARDNIRVATGAMEVRGGNGYIEDFVNARLVRDAHVGLLWEGTSNINALDITTRAIGRTEAHKDLKSALLAQIDDCPGLPNSFADVLKSSLIKSLDLAEEIARRGEESLARQAASAVYHSSTAVILACEGARLGADGGDARRLLLARMVIDHRLSPQDPLCSGSSAFETAATDLLLSDGPVSIGAAEQTLSL</sequence>
<dbReference type="InterPro" id="IPR052904">
    <property type="entry name" value="Acyl-CoA_dehydrogenase-like"/>
</dbReference>
<keyword evidence="10" id="KW-1185">Reference proteome</keyword>
<dbReference type="PANTHER" id="PTHR42707">
    <property type="entry name" value="ACYL-COA DEHYDROGENASE"/>
    <property type="match status" value="1"/>
</dbReference>
<dbReference type="RefSeq" id="WP_055673689.1">
    <property type="nucleotide sequence ID" value="NZ_CXWD01000024.1"/>
</dbReference>
<dbReference type="EMBL" id="CXWD01000024">
    <property type="protein sequence ID" value="CTQ76028.1"/>
    <property type="molecule type" value="Genomic_DNA"/>
</dbReference>
<dbReference type="InterPro" id="IPR006089">
    <property type="entry name" value="Acyl-CoA_DH_CS"/>
</dbReference>
<comment type="cofactor">
    <cofactor evidence="1 5">
        <name>FAD</name>
        <dbReference type="ChEBI" id="CHEBI:57692"/>
    </cofactor>
</comment>
<dbReference type="Pfam" id="PF00441">
    <property type="entry name" value="Acyl-CoA_dh_1"/>
    <property type="match status" value="1"/>
</dbReference>
<dbReference type="Pfam" id="PF02770">
    <property type="entry name" value="Acyl-CoA_dh_M"/>
    <property type="match status" value="1"/>
</dbReference>
<dbReference type="Proteomes" id="UP000053235">
    <property type="component" value="Unassembled WGS sequence"/>
</dbReference>
<evidence type="ECO:0000313" key="10">
    <source>
        <dbReference type="Proteomes" id="UP000053235"/>
    </source>
</evidence>
<organism evidence="9 10">
    <name type="scientific">Roseibium alexandrii</name>
    <dbReference type="NCBI Taxonomy" id="388408"/>
    <lineage>
        <taxon>Bacteria</taxon>
        <taxon>Pseudomonadati</taxon>
        <taxon>Pseudomonadota</taxon>
        <taxon>Alphaproteobacteria</taxon>
        <taxon>Hyphomicrobiales</taxon>
        <taxon>Stappiaceae</taxon>
        <taxon>Roseibium</taxon>
    </lineage>
</organism>
<keyword evidence="3 5" id="KW-0285">Flavoprotein</keyword>
<evidence type="ECO:0000259" key="8">
    <source>
        <dbReference type="Pfam" id="PF18158"/>
    </source>
</evidence>
<dbReference type="AlphaFoldDB" id="A0A0M7ALM4"/>
<evidence type="ECO:0000259" key="6">
    <source>
        <dbReference type="Pfam" id="PF00441"/>
    </source>
</evidence>
<dbReference type="GO" id="GO:0003995">
    <property type="term" value="F:acyl-CoA dehydrogenase activity"/>
    <property type="evidence" value="ECO:0007669"/>
    <property type="project" value="InterPro"/>
</dbReference>
<keyword evidence="5 9" id="KW-0560">Oxidoreductase</keyword>
<dbReference type="Gene3D" id="2.40.110.20">
    <property type="match status" value="1"/>
</dbReference>
<dbReference type="InterPro" id="IPR006091">
    <property type="entry name" value="Acyl-CoA_Oxase/DH_mid-dom"/>
</dbReference>
<dbReference type="SUPFAM" id="SSF47203">
    <property type="entry name" value="Acyl-CoA dehydrogenase C-terminal domain-like"/>
    <property type="match status" value="1"/>
</dbReference>
<gene>
    <name evidence="9" type="primary">aidB_2</name>
    <name evidence="9" type="ORF">LAX5112_04441</name>
</gene>
<reference evidence="10" key="1">
    <citation type="submission" date="2015-07" db="EMBL/GenBank/DDBJ databases">
        <authorList>
            <person name="Rodrigo-Torres Lidia"/>
            <person name="Arahal R.David."/>
        </authorList>
    </citation>
    <scope>NUCLEOTIDE SEQUENCE [LARGE SCALE GENOMIC DNA]</scope>
    <source>
        <strain evidence="10">CECT 5112</strain>
    </source>
</reference>
<dbReference type="InterPro" id="IPR041504">
    <property type="entry name" value="AidB_N"/>
</dbReference>
<evidence type="ECO:0000256" key="5">
    <source>
        <dbReference type="RuleBase" id="RU362125"/>
    </source>
</evidence>
<dbReference type="STRING" id="388408.LAX5112_04441"/>
<dbReference type="Gene3D" id="6.10.250.600">
    <property type="match status" value="1"/>
</dbReference>
<feature type="domain" description="Acyl-CoA dehydrogenase/oxidase C-terminal" evidence="6">
    <location>
        <begin position="304"/>
        <end position="458"/>
    </location>
</feature>
<dbReference type="EC" id="1.3.99.-" evidence="9"/>
<feature type="domain" description="Adaptive response protein AidB N-terminal" evidence="8">
    <location>
        <begin position="22"/>
        <end position="181"/>
    </location>
</feature>
<evidence type="ECO:0000256" key="2">
    <source>
        <dbReference type="ARBA" id="ARBA00009347"/>
    </source>
</evidence>
<feature type="domain" description="Acyl-CoA oxidase/dehydrogenase middle" evidence="7">
    <location>
        <begin position="192"/>
        <end position="288"/>
    </location>
</feature>
<evidence type="ECO:0000256" key="4">
    <source>
        <dbReference type="ARBA" id="ARBA00022827"/>
    </source>
</evidence>
<dbReference type="PROSITE" id="PS00073">
    <property type="entry name" value="ACYL_COA_DH_2"/>
    <property type="match status" value="1"/>
</dbReference>
<proteinExistence type="inferred from homology"/>
<evidence type="ECO:0000259" key="7">
    <source>
        <dbReference type="Pfam" id="PF02770"/>
    </source>
</evidence>
<dbReference type="PANTHER" id="PTHR42707:SF2">
    <property type="entry name" value="ACD11 DEHYDROGENASE"/>
    <property type="match status" value="1"/>
</dbReference>
<accession>A0A0M7ALM4</accession>
<dbReference type="InterPro" id="IPR009075">
    <property type="entry name" value="AcylCo_DH/oxidase_C"/>
</dbReference>
<comment type="similarity">
    <text evidence="2 5">Belongs to the acyl-CoA dehydrogenase family.</text>
</comment>
<evidence type="ECO:0000313" key="9">
    <source>
        <dbReference type="EMBL" id="CTQ76028.1"/>
    </source>
</evidence>
<dbReference type="Gene3D" id="1.20.140.10">
    <property type="entry name" value="Butyryl-CoA Dehydrogenase, subunit A, domain 3"/>
    <property type="match status" value="1"/>
</dbReference>